<dbReference type="GO" id="GO:0043041">
    <property type="term" value="P:amino acid activation for nonribosomal peptide biosynthetic process"/>
    <property type="evidence" value="ECO:0007669"/>
    <property type="project" value="TreeGrafter"/>
</dbReference>
<dbReference type="PROSITE" id="PS50075">
    <property type="entry name" value="CARRIER"/>
    <property type="match status" value="1"/>
</dbReference>
<accession>A0A7I7Q9J9</accession>
<evidence type="ECO:0000313" key="3">
    <source>
        <dbReference type="EMBL" id="BBY22706.1"/>
    </source>
</evidence>
<comment type="cofactor">
    <cofactor evidence="1">
        <name>pantetheine 4'-phosphate</name>
        <dbReference type="ChEBI" id="CHEBI:47942"/>
    </cofactor>
</comment>
<dbReference type="InterPro" id="IPR045851">
    <property type="entry name" value="AMP-bd_C_sf"/>
</dbReference>
<dbReference type="GO" id="GO:0044550">
    <property type="term" value="P:secondary metabolite biosynthetic process"/>
    <property type="evidence" value="ECO:0007669"/>
    <property type="project" value="TreeGrafter"/>
</dbReference>
<dbReference type="InterPro" id="IPR036736">
    <property type="entry name" value="ACP-like_sf"/>
</dbReference>
<dbReference type="Gene3D" id="3.30.300.30">
    <property type="match status" value="1"/>
</dbReference>
<dbReference type="GO" id="GO:0031177">
    <property type="term" value="F:phosphopantetheine binding"/>
    <property type="evidence" value="ECO:0007669"/>
    <property type="project" value="TreeGrafter"/>
</dbReference>
<sequence length="227" mass="23330">MAGMVDSVVVREELGRRLPSYMVPAAVVVMDVLPLTVNGKLDVRALPAPEYGDAQRYRAPQSAAEEILAGIFAQVLGVERVGVDDSFFDLGGDSILSMQVVGHARAAGWCVGRGTFCGAVGGAVGSGGGVAGEVAVDEGVGSVVATPIIRWLQGVDGPVGQFNQTVVVSAPAGVGLADVVVVVQALLDRHAMLRLRVDDDGVGGWSLWVPPAGRWMPRVCGVGGCAQ</sequence>
<organism evidence="3 4">
    <name type="scientific">Mycobacterium stomatepiae</name>
    <dbReference type="NCBI Taxonomy" id="470076"/>
    <lineage>
        <taxon>Bacteria</taxon>
        <taxon>Bacillati</taxon>
        <taxon>Actinomycetota</taxon>
        <taxon>Actinomycetes</taxon>
        <taxon>Mycobacteriales</taxon>
        <taxon>Mycobacteriaceae</taxon>
        <taxon>Mycobacterium</taxon>
        <taxon>Mycobacterium simiae complex</taxon>
    </lineage>
</organism>
<protein>
    <recommendedName>
        <fullName evidence="2">Carrier domain-containing protein</fullName>
    </recommendedName>
</protein>
<dbReference type="InterPro" id="IPR009081">
    <property type="entry name" value="PP-bd_ACP"/>
</dbReference>
<dbReference type="Pfam" id="PF00550">
    <property type="entry name" value="PP-binding"/>
    <property type="match status" value="1"/>
</dbReference>
<dbReference type="SUPFAM" id="SSF56801">
    <property type="entry name" value="Acetyl-CoA synthetase-like"/>
    <property type="match status" value="1"/>
</dbReference>
<dbReference type="KEGG" id="msto:MSTO_29110"/>
<dbReference type="PANTHER" id="PTHR45527">
    <property type="entry name" value="NONRIBOSOMAL PEPTIDE SYNTHETASE"/>
    <property type="match status" value="1"/>
</dbReference>
<reference evidence="3 4" key="1">
    <citation type="journal article" date="2019" name="Emerg. Microbes Infect.">
        <title>Comprehensive subspecies identification of 175 nontuberculous mycobacteria species based on 7547 genomic profiles.</title>
        <authorList>
            <person name="Matsumoto Y."/>
            <person name="Kinjo T."/>
            <person name="Motooka D."/>
            <person name="Nabeya D."/>
            <person name="Jung N."/>
            <person name="Uechi K."/>
            <person name="Horii T."/>
            <person name="Iida T."/>
            <person name="Fujita J."/>
            <person name="Nakamura S."/>
        </authorList>
    </citation>
    <scope>NUCLEOTIDE SEQUENCE [LARGE SCALE GENOMIC DNA]</scope>
    <source>
        <strain evidence="3 4">JCM 17783</strain>
    </source>
</reference>
<proteinExistence type="predicted"/>
<dbReference type="PANTHER" id="PTHR45527:SF1">
    <property type="entry name" value="FATTY ACID SYNTHASE"/>
    <property type="match status" value="1"/>
</dbReference>
<dbReference type="Gene3D" id="3.40.50.1820">
    <property type="entry name" value="alpha/beta hydrolase"/>
    <property type="match status" value="1"/>
</dbReference>
<dbReference type="InterPro" id="IPR029058">
    <property type="entry name" value="AB_hydrolase_fold"/>
</dbReference>
<evidence type="ECO:0000259" key="2">
    <source>
        <dbReference type="PROSITE" id="PS50075"/>
    </source>
</evidence>
<evidence type="ECO:0000256" key="1">
    <source>
        <dbReference type="ARBA" id="ARBA00001957"/>
    </source>
</evidence>
<dbReference type="Proteomes" id="UP000467130">
    <property type="component" value="Chromosome"/>
</dbReference>
<name>A0A7I7Q9J9_9MYCO</name>
<dbReference type="InterPro" id="IPR023213">
    <property type="entry name" value="CAT-like_dom_sf"/>
</dbReference>
<keyword evidence="4" id="KW-1185">Reference proteome</keyword>
<dbReference type="AlphaFoldDB" id="A0A7I7Q9J9"/>
<dbReference type="SUPFAM" id="SSF52777">
    <property type="entry name" value="CoA-dependent acyltransferases"/>
    <property type="match status" value="1"/>
</dbReference>
<dbReference type="EMBL" id="AP022587">
    <property type="protein sequence ID" value="BBY22706.1"/>
    <property type="molecule type" value="Genomic_DNA"/>
</dbReference>
<dbReference type="Gene3D" id="3.30.559.10">
    <property type="entry name" value="Chloramphenicol acetyltransferase-like domain"/>
    <property type="match status" value="1"/>
</dbReference>
<gene>
    <name evidence="3" type="ORF">MSTO_29110</name>
</gene>
<evidence type="ECO:0000313" key="4">
    <source>
        <dbReference type="Proteomes" id="UP000467130"/>
    </source>
</evidence>
<feature type="domain" description="Carrier" evidence="2">
    <location>
        <begin position="59"/>
        <end position="138"/>
    </location>
</feature>
<dbReference type="SUPFAM" id="SSF47336">
    <property type="entry name" value="ACP-like"/>
    <property type="match status" value="1"/>
</dbReference>
<dbReference type="GO" id="GO:0005829">
    <property type="term" value="C:cytosol"/>
    <property type="evidence" value="ECO:0007669"/>
    <property type="project" value="TreeGrafter"/>
</dbReference>